<feature type="region of interest" description="Disordered" evidence="7">
    <location>
        <begin position="438"/>
        <end position="476"/>
    </location>
</feature>
<dbReference type="InterPro" id="IPR020946">
    <property type="entry name" value="Flavin_mOase-like"/>
</dbReference>
<comment type="similarity">
    <text evidence="2">Belongs to the FAD-binding monooxygenase family.</text>
</comment>
<gene>
    <name evidence="8" type="ORF">MRBLWS13_003642</name>
</gene>
<dbReference type="GO" id="GO:0050660">
    <property type="term" value="F:flavin adenine dinucleotide binding"/>
    <property type="evidence" value="ECO:0007669"/>
    <property type="project" value="InterPro"/>
</dbReference>
<evidence type="ECO:0000256" key="7">
    <source>
        <dbReference type="SAM" id="MobiDB-lite"/>
    </source>
</evidence>
<keyword evidence="4" id="KW-0274">FAD</keyword>
<evidence type="ECO:0000256" key="1">
    <source>
        <dbReference type="ARBA" id="ARBA00009183"/>
    </source>
</evidence>
<accession>A0AAU6SG39</accession>
<dbReference type="EMBL" id="CP151632">
    <property type="protein sequence ID" value="WZO35926.1"/>
    <property type="molecule type" value="Genomic_DNA"/>
</dbReference>
<dbReference type="AlphaFoldDB" id="A0AAU6SG39"/>
<dbReference type="InterPro" id="IPR036188">
    <property type="entry name" value="FAD/NAD-bd_sf"/>
</dbReference>
<evidence type="ECO:0000256" key="4">
    <source>
        <dbReference type="ARBA" id="ARBA00022827"/>
    </source>
</evidence>
<dbReference type="PRINTS" id="PR00370">
    <property type="entry name" value="FMOXYGENASE"/>
</dbReference>
<evidence type="ECO:0000256" key="2">
    <source>
        <dbReference type="ARBA" id="ARBA00010139"/>
    </source>
</evidence>
<reference evidence="8" key="1">
    <citation type="submission" date="2024-04" db="EMBL/GenBank/DDBJ databases">
        <authorList>
            <person name="Roder T."/>
            <person name="Oberhansli S."/>
            <person name="Kreuzer M."/>
        </authorList>
    </citation>
    <scope>NUCLEOTIDE SEQUENCE</scope>
    <source>
        <strain evidence="8">LWS13-1.2</strain>
    </source>
</reference>
<dbReference type="SUPFAM" id="SSF51905">
    <property type="entry name" value="FAD/NAD(P)-binding domain"/>
    <property type="match status" value="2"/>
</dbReference>
<dbReference type="InterPro" id="IPR000960">
    <property type="entry name" value="Flavin_mOase"/>
</dbReference>
<dbReference type="Pfam" id="PF00743">
    <property type="entry name" value="FMO-like"/>
    <property type="match status" value="1"/>
</dbReference>
<organism evidence="8">
    <name type="scientific">Microbacterium sp. LWS13-1.2</name>
    <dbReference type="NCBI Taxonomy" id="3135264"/>
    <lineage>
        <taxon>Bacteria</taxon>
        <taxon>Bacillati</taxon>
        <taxon>Actinomycetota</taxon>
        <taxon>Actinomycetes</taxon>
        <taxon>Micrococcales</taxon>
        <taxon>Microbacteriaceae</taxon>
        <taxon>Microbacterium</taxon>
    </lineage>
</organism>
<sequence>MSDHRYAIIGAGPSGLSAARALQKAGIDFDGFEASRGVGGLWDIENPRSTMYDSAHLISSRTTTEFSEFPMRTTADYPSHRELITYFRDFADHFGLTEHFRFDTRVTSLDRTEDGGWMLRATGTGGDAGGTGEATQQRYDGVILANGTLAEPNVPAFRGEFSGELLHTSAYKSATQLTGKRVLIIGAGNSGCDIAVDAVHHAASVDMSARRGYYFVPRYLFGKPSDTLNQGRPLPARLKQFVDTRVLRAFTGDPVRFGFPRPDYKIYESHPIVNTLILNHLGQGDLRIVPDIDRFDGRTVRFRDSSSGEYDTVLLATGYKLDYPFVDRSALAWSGMAPRLFLNAFTPSFNGLYVMGMIEASGIGWQGRYEQAELIAAYLAALERHPDRAAAFRTRVISEPWPDLTGGYHYLGLERMSYYVNKDAYRRAVRAATQALRTDAATRPSRRSRLVRKSVGVQGAGVQGGGSHAAEKKVTA</sequence>
<dbReference type="RefSeq" id="WP_349426739.1">
    <property type="nucleotide sequence ID" value="NZ_CP151632.1"/>
</dbReference>
<dbReference type="GO" id="GO:0050661">
    <property type="term" value="F:NADP binding"/>
    <property type="evidence" value="ECO:0007669"/>
    <property type="project" value="InterPro"/>
</dbReference>
<keyword evidence="6" id="KW-0560">Oxidoreductase</keyword>
<dbReference type="PANTHER" id="PTHR23023">
    <property type="entry name" value="DIMETHYLANILINE MONOOXYGENASE"/>
    <property type="match status" value="1"/>
</dbReference>
<protein>
    <submittedName>
        <fullName evidence="8">NAD(P)/FAD-dependent oxidoreductase</fullName>
    </submittedName>
</protein>
<dbReference type="PIRSF" id="PIRSF000332">
    <property type="entry name" value="FMO"/>
    <property type="match status" value="1"/>
</dbReference>
<keyword evidence="5" id="KW-0521">NADP</keyword>
<evidence type="ECO:0000256" key="3">
    <source>
        <dbReference type="ARBA" id="ARBA00022630"/>
    </source>
</evidence>
<evidence type="ECO:0000256" key="6">
    <source>
        <dbReference type="ARBA" id="ARBA00023002"/>
    </source>
</evidence>
<evidence type="ECO:0000256" key="5">
    <source>
        <dbReference type="ARBA" id="ARBA00022857"/>
    </source>
</evidence>
<name>A0AAU6SG39_9MICO</name>
<keyword evidence="3" id="KW-0285">Flavoprotein</keyword>
<dbReference type="Gene3D" id="3.50.50.60">
    <property type="entry name" value="FAD/NAD(P)-binding domain"/>
    <property type="match status" value="1"/>
</dbReference>
<comment type="similarity">
    <text evidence="1">Belongs to the FMO family.</text>
</comment>
<proteinExistence type="inferred from homology"/>
<dbReference type="InterPro" id="IPR050346">
    <property type="entry name" value="FMO-like"/>
</dbReference>
<evidence type="ECO:0000313" key="8">
    <source>
        <dbReference type="EMBL" id="WZO35926.1"/>
    </source>
</evidence>
<feature type="compositionally biased region" description="Gly residues" evidence="7">
    <location>
        <begin position="458"/>
        <end position="467"/>
    </location>
</feature>
<dbReference type="GO" id="GO:0004499">
    <property type="term" value="F:N,N-dimethylaniline monooxygenase activity"/>
    <property type="evidence" value="ECO:0007669"/>
    <property type="project" value="InterPro"/>
</dbReference>